<proteinExistence type="predicted"/>
<keyword evidence="2" id="KW-0812">Transmembrane</keyword>
<dbReference type="EMBL" id="BPLR01014102">
    <property type="protein sequence ID" value="GIY66250.1"/>
    <property type="molecule type" value="Genomic_DNA"/>
</dbReference>
<protein>
    <submittedName>
        <fullName evidence="3">Uncharacterized protein</fullName>
    </submittedName>
</protein>
<dbReference type="AlphaFoldDB" id="A0AAV4V7P0"/>
<gene>
    <name evidence="3" type="ORF">CEXT_642361</name>
</gene>
<comment type="caution">
    <text evidence="3">The sequence shown here is derived from an EMBL/GenBank/DDBJ whole genome shotgun (WGS) entry which is preliminary data.</text>
</comment>
<evidence type="ECO:0000256" key="1">
    <source>
        <dbReference type="SAM" id="MobiDB-lite"/>
    </source>
</evidence>
<organism evidence="3 4">
    <name type="scientific">Caerostris extrusa</name>
    <name type="common">Bark spider</name>
    <name type="synonym">Caerostris bankana</name>
    <dbReference type="NCBI Taxonomy" id="172846"/>
    <lineage>
        <taxon>Eukaryota</taxon>
        <taxon>Metazoa</taxon>
        <taxon>Ecdysozoa</taxon>
        <taxon>Arthropoda</taxon>
        <taxon>Chelicerata</taxon>
        <taxon>Arachnida</taxon>
        <taxon>Araneae</taxon>
        <taxon>Araneomorphae</taxon>
        <taxon>Entelegynae</taxon>
        <taxon>Araneoidea</taxon>
        <taxon>Araneidae</taxon>
        <taxon>Caerostris</taxon>
    </lineage>
</organism>
<keyword evidence="2" id="KW-0472">Membrane</keyword>
<name>A0AAV4V7P0_CAEEX</name>
<feature type="region of interest" description="Disordered" evidence="1">
    <location>
        <begin position="1"/>
        <end position="21"/>
    </location>
</feature>
<dbReference type="Proteomes" id="UP001054945">
    <property type="component" value="Unassembled WGS sequence"/>
</dbReference>
<evidence type="ECO:0000313" key="4">
    <source>
        <dbReference type="Proteomes" id="UP001054945"/>
    </source>
</evidence>
<keyword evidence="4" id="KW-1185">Reference proteome</keyword>
<feature type="transmembrane region" description="Helical" evidence="2">
    <location>
        <begin position="67"/>
        <end position="85"/>
    </location>
</feature>
<evidence type="ECO:0000313" key="3">
    <source>
        <dbReference type="EMBL" id="GIY66250.1"/>
    </source>
</evidence>
<reference evidence="3 4" key="1">
    <citation type="submission" date="2021-06" db="EMBL/GenBank/DDBJ databases">
        <title>Caerostris extrusa draft genome.</title>
        <authorList>
            <person name="Kono N."/>
            <person name="Arakawa K."/>
        </authorList>
    </citation>
    <scope>NUCLEOTIDE SEQUENCE [LARGE SCALE GENOMIC DNA]</scope>
</reference>
<sequence>MPVPSKTMSPEIKCDPIPDEEQNSAFPLDLCMKKQEPTFEVTTSMIASYIPTTTTTVAKRRLSRRQVAILLVLIIVIVINCQLSQRNVVENQKAVPMPEILPQLILKRTLSKISQVC</sequence>
<keyword evidence="2" id="KW-1133">Transmembrane helix</keyword>
<evidence type="ECO:0000256" key="2">
    <source>
        <dbReference type="SAM" id="Phobius"/>
    </source>
</evidence>
<accession>A0AAV4V7P0</accession>